<sequence>MDASMARLVCSTFLILAVCAAVCSAKLYPEGYCNNYGVCAREGGTSYNCPNITKSVVPSASLANKLAEFCPGVYDEVCCDEEQFGVLKSSVELASPFISGCPACFDNFKAFFCQLACSNKQASFSEITGVKLRGGNVSTDSMNFYVEPFAGEKMFNSCVNVKFSAANVPAMTFIGGGAQTYQQWYSFLGTQKPAGNSPYALSFPCGNSSFDCPSTAFKPDIMENCYDPAYQCACIDCPAVCEPIPPPPPSIPDDVPGTTWGVLPFSIVVGYSGVGLIATVAAVLVVVRRRRQGSHFQRATSMRTESPSGKGSGAEKSPLMKTAETEKEVSVGTVPREEEQAALFNVMAGVEGLSEKLLRKGLFHLGKHVAKRPLVTILVGIVVVGALSAGMVFFTVMNDPLNLWVAKGSTGAKQMDYFNENFGAFYRINQVIVYGEPGFIDYTVMNNLFELQKMVNDTVACFVNEVFNDTIDTAAGCAAAGGVSFGLYDLCYKPLDGICAVESPTQYWQNDYATFLNMGEGSFDQHLANCAENPGQVPCLSQYKADITPNLVLGGYNGSDYSNAAAIAVTWLIDDKPGTTDDPVDPNLHAEAWETMWLKVMAKAEGVMTKNMGNTSVDVAYMAQESIEQELSGESTANTPTIVISYAVMFVYIIFSLGNLRPVGDLPLNIKVYLALGGIFVVLASVFAAMGVFSYCGVRSTLIIVEVIPFLVLAVGVDNIFILVHTLQRNMYTSEGMKKSTAPYILVAQTLAEAGPSITLSAGAEAIAFGIGTLAPMPAVKVFSQFASLAVAFDYLLQITCFAALLALDTQRRQADRYELFVCAKRKVDKSKPQKPKEAFTHHIMREYFAPAVLHPIVKPIALFCFGLLLAFSAAAAPSIQLGLDQTVALPQGSYVNKYFAAETKYLKVGPPFYLVVKGRPFDTPSLQDDVCTLSGCNNRSLLNAVSYASREPEVSYVATIASDWLDDYLKWLSPSTTCCRLYPNGTFCPADVTDPKCTACLTARDLDHGRPTSESFNDHLYDFLNAEPSENCGLGGLGAYNSSTPSVVIDGFDHIVTNYRSYHTILVSQSDFINAYQEALDLADEVMKANPALEGMVFPYSFFYVYFEQYLNIIDYTIFNVGLCVASVFVVSLLVLCNIGAALIVAFVSLYIVFNMIGLMVWWNIDLNGVSLCNLVMAVGISVEFCVHIVRAFMISHGTRHERALKALTDMGSSVVTGITLTKFFGVVVLAFAPSLIFVIFYFRMYLGMVIFGSTSGLILLPIILSYVGPTNRFTLKGKKHVENQSINSDKA</sequence>
<reference evidence="15" key="1">
    <citation type="submission" date="2021-01" db="EMBL/GenBank/DDBJ databases">
        <authorList>
            <person name="Corre E."/>
            <person name="Pelletier E."/>
            <person name="Niang G."/>
            <person name="Scheremetjew M."/>
            <person name="Finn R."/>
            <person name="Kale V."/>
            <person name="Holt S."/>
            <person name="Cochrane G."/>
            <person name="Meng A."/>
            <person name="Brown T."/>
            <person name="Cohen L."/>
        </authorList>
    </citation>
    <scope>NUCLEOTIDE SEQUENCE</scope>
    <source>
        <strain evidence="15">NIES-2562</strain>
    </source>
</reference>
<evidence type="ECO:0000313" key="15">
    <source>
        <dbReference type="EMBL" id="CAE0261360.1"/>
    </source>
</evidence>
<keyword evidence="9" id="KW-1015">Disulfide bond</keyword>
<dbReference type="Pfam" id="PF12349">
    <property type="entry name" value="Sterol-sensing"/>
    <property type="match status" value="1"/>
</dbReference>
<feature type="transmembrane region" description="Helical" evidence="12">
    <location>
        <begin position="260"/>
        <end position="287"/>
    </location>
</feature>
<dbReference type="PANTHER" id="PTHR45727:SF2">
    <property type="entry name" value="NPC INTRACELLULAR CHOLESTEROL TRANSPORTER 1"/>
    <property type="match status" value="1"/>
</dbReference>
<evidence type="ECO:0000256" key="3">
    <source>
        <dbReference type="ARBA" id="ARBA00022448"/>
    </source>
</evidence>
<evidence type="ECO:0000256" key="4">
    <source>
        <dbReference type="ARBA" id="ARBA00022692"/>
    </source>
</evidence>
<dbReference type="InterPro" id="IPR000731">
    <property type="entry name" value="SSD"/>
</dbReference>
<dbReference type="Pfam" id="PF16414">
    <property type="entry name" value="NPC1_N"/>
    <property type="match status" value="1"/>
</dbReference>
<dbReference type="GO" id="GO:0015918">
    <property type="term" value="P:sterol transport"/>
    <property type="evidence" value="ECO:0007669"/>
    <property type="project" value="TreeGrafter"/>
</dbReference>
<feature type="transmembrane region" description="Helical" evidence="12">
    <location>
        <begin position="1250"/>
        <end position="1270"/>
    </location>
</feature>
<evidence type="ECO:0000256" key="5">
    <source>
        <dbReference type="ARBA" id="ARBA00022729"/>
    </source>
</evidence>
<evidence type="ECO:0000256" key="13">
    <source>
        <dbReference type="SAM" id="SignalP"/>
    </source>
</evidence>
<protein>
    <recommendedName>
        <fullName evidence="14">SSD domain-containing protein</fullName>
    </recommendedName>
</protein>
<keyword evidence="3" id="KW-0813">Transport</keyword>
<feature type="transmembrane region" description="Helical" evidence="12">
    <location>
        <begin position="783"/>
        <end position="808"/>
    </location>
</feature>
<feature type="transmembrane region" description="Helical" evidence="12">
    <location>
        <begin position="1144"/>
        <end position="1164"/>
    </location>
</feature>
<evidence type="ECO:0000256" key="1">
    <source>
        <dbReference type="ARBA" id="ARBA00004141"/>
    </source>
</evidence>
<feature type="transmembrane region" description="Helical" evidence="12">
    <location>
        <begin position="1117"/>
        <end position="1137"/>
    </location>
</feature>
<keyword evidence="7" id="KW-0445">Lipid transport</keyword>
<evidence type="ECO:0000259" key="14">
    <source>
        <dbReference type="PROSITE" id="PS50156"/>
    </source>
</evidence>
<keyword evidence="6 12" id="KW-1133">Transmembrane helix</keyword>
<dbReference type="PROSITE" id="PS50156">
    <property type="entry name" value="SSD"/>
    <property type="match status" value="1"/>
</dbReference>
<feature type="compositionally biased region" description="Basic and acidic residues" evidence="11">
    <location>
        <begin position="323"/>
        <end position="332"/>
    </location>
</feature>
<dbReference type="InterPro" id="IPR032190">
    <property type="entry name" value="NPC1_N"/>
</dbReference>
<dbReference type="EMBL" id="HBIB01036405">
    <property type="protein sequence ID" value="CAE0261360.1"/>
    <property type="molecule type" value="Transcribed_RNA"/>
</dbReference>
<feature type="domain" description="SSD" evidence="14">
    <location>
        <begin position="638"/>
        <end position="808"/>
    </location>
</feature>
<feature type="signal peptide" evidence="13">
    <location>
        <begin position="1"/>
        <end position="25"/>
    </location>
</feature>
<feature type="compositionally biased region" description="Polar residues" evidence="11">
    <location>
        <begin position="296"/>
        <end position="309"/>
    </location>
</feature>
<evidence type="ECO:0000256" key="6">
    <source>
        <dbReference type="ARBA" id="ARBA00022989"/>
    </source>
</evidence>
<comment type="subcellular location">
    <subcellularLocation>
        <location evidence="1">Membrane</location>
        <topology evidence="1">Multi-pass membrane protein</topology>
    </subcellularLocation>
</comment>
<gene>
    <name evidence="15" type="ORF">PBIL07802_LOCUS23650</name>
</gene>
<evidence type="ECO:0000256" key="8">
    <source>
        <dbReference type="ARBA" id="ARBA00023136"/>
    </source>
</evidence>
<feature type="transmembrane region" description="Helical" evidence="12">
    <location>
        <begin position="701"/>
        <end position="724"/>
    </location>
</feature>
<proteinExistence type="inferred from homology"/>
<feature type="transmembrane region" description="Helical" evidence="12">
    <location>
        <begin position="1216"/>
        <end position="1244"/>
    </location>
</feature>
<evidence type="ECO:0000256" key="2">
    <source>
        <dbReference type="ARBA" id="ARBA00005585"/>
    </source>
</evidence>
<feature type="transmembrane region" description="Helical" evidence="12">
    <location>
        <begin position="1176"/>
        <end position="1195"/>
    </location>
</feature>
<feature type="region of interest" description="Disordered" evidence="11">
    <location>
        <begin position="296"/>
        <end position="332"/>
    </location>
</feature>
<dbReference type="Pfam" id="PF22314">
    <property type="entry name" value="NPC1_MLD"/>
    <property type="match status" value="1"/>
</dbReference>
<feature type="transmembrane region" description="Helical" evidence="12">
    <location>
        <begin position="744"/>
        <end position="771"/>
    </location>
</feature>
<name>A0A7S3GBA6_9EUKA</name>
<evidence type="ECO:0000256" key="9">
    <source>
        <dbReference type="ARBA" id="ARBA00023157"/>
    </source>
</evidence>
<comment type="similarity">
    <text evidence="2">Belongs to the patched family.</text>
</comment>
<dbReference type="InterPro" id="IPR053956">
    <property type="entry name" value="NPC1_MLD"/>
</dbReference>
<evidence type="ECO:0000256" key="11">
    <source>
        <dbReference type="SAM" id="MobiDB-lite"/>
    </source>
</evidence>
<keyword evidence="10" id="KW-0325">Glycoprotein</keyword>
<evidence type="ECO:0000256" key="7">
    <source>
        <dbReference type="ARBA" id="ARBA00023055"/>
    </source>
</evidence>
<dbReference type="InterPro" id="IPR053958">
    <property type="entry name" value="HMGCR/SNAP/NPC1-like_SSD"/>
</dbReference>
<dbReference type="PANTHER" id="PTHR45727">
    <property type="entry name" value="NPC INTRACELLULAR CHOLESTEROL TRANSPORTER 1"/>
    <property type="match status" value="1"/>
</dbReference>
<feature type="transmembrane region" description="Helical" evidence="12">
    <location>
        <begin position="672"/>
        <end position="695"/>
    </location>
</feature>
<feature type="transmembrane region" description="Helical" evidence="12">
    <location>
        <begin position="374"/>
        <end position="397"/>
    </location>
</feature>
<keyword evidence="5 13" id="KW-0732">Signal</keyword>
<dbReference type="GO" id="GO:0016020">
    <property type="term" value="C:membrane"/>
    <property type="evidence" value="ECO:0007669"/>
    <property type="project" value="UniProtKB-SubCell"/>
</dbReference>
<feature type="transmembrane region" description="Helical" evidence="12">
    <location>
        <begin position="642"/>
        <end position="660"/>
    </location>
</feature>
<keyword evidence="4 12" id="KW-0812">Transmembrane</keyword>
<organism evidence="15">
    <name type="scientific">Palpitomonas bilix</name>
    <dbReference type="NCBI Taxonomy" id="652834"/>
    <lineage>
        <taxon>Eukaryota</taxon>
        <taxon>Eukaryota incertae sedis</taxon>
    </lineage>
</organism>
<keyword evidence="8 12" id="KW-0472">Membrane</keyword>
<evidence type="ECO:0000256" key="10">
    <source>
        <dbReference type="ARBA" id="ARBA00023180"/>
    </source>
</evidence>
<feature type="transmembrane region" description="Helical" evidence="12">
    <location>
        <begin position="861"/>
        <end position="884"/>
    </location>
</feature>
<dbReference type="SUPFAM" id="SSF82866">
    <property type="entry name" value="Multidrug efflux transporter AcrB transmembrane domain"/>
    <property type="match status" value="2"/>
</dbReference>
<accession>A0A7S3GBA6</accession>
<feature type="chain" id="PRO_5031091531" description="SSD domain-containing protein" evidence="13">
    <location>
        <begin position="26"/>
        <end position="1293"/>
    </location>
</feature>
<dbReference type="GO" id="GO:0032934">
    <property type="term" value="F:sterol binding"/>
    <property type="evidence" value="ECO:0007669"/>
    <property type="project" value="TreeGrafter"/>
</dbReference>
<evidence type="ECO:0000256" key="12">
    <source>
        <dbReference type="SAM" id="Phobius"/>
    </source>
</evidence>
<dbReference type="Gene3D" id="1.20.1640.10">
    <property type="entry name" value="Multidrug efflux transporter AcrB transmembrane domain"/>
    <property type="match status" value="2"/>
</dbReference>